<dbReference type="GO" id="GO:0006629">
    <property type="term" value="P:lipid metabolic process"/>
    <property type="evidence" value="ECO:0007669"/>
    <property type="project" value="InterPro"/>
</dbReference>
<comment type="caution">
    <text evidence="2">The sequence shown here is derived from an EMBL/GenBank/DDBJ whole genome shotgun (WGS) entry which is preliminary data.</text>
</comment>
<evidence type="ECO:0000313" key="2">
    <source>
        <dbReference type="EMBL" id="TGO06048.1"/>
    </source>
</evidence>
<gene>
    <name evidence="2" type="ORF">SERN_0240</name>
</gene>
<evidence type="ECO:0000313" key="3">
    <source>
        <dbReference type="Proteomes" id="UP000297318"/>
    </source>
</evidence>
<organism evidence="2 3">
    <name type="scientific">Serinibacter arcticus</name>
    <dbReference type="NCBI Taxonomy" id="1655435"/>
    <lineage>
        <taxon>Bacteria</taxon>
        <taxon>Bacillati</taxon>
        <taxon>Actinomycetota</taxon>
        <taxon>Actinomycetes</taxon>
        <taxon>Micrococcales</taxon>
        <taxon>Beutenbergiaceae</taxon>
        <taxon>Serinibacter</taxon>
    </lineage>
</organism>
<keyword evidence="3" id="KW-1185">Reference proteome</keyword>
<dbReference type="RefSeq" id="WP_158292533.1">
    <property type="nucleotide sequence ID" value="NZ_RHPJ01000001.1"/>
</dbReference>
<sequence length="261" mass="28301">MTSTMFRPGSPVVLAHRGGTVGVAENSRQAVENMLACGVTTMETDLRATSDGVAVLAHDVTLERRFADPRRVSDVTWWELDLIRDVDHEPALRLVDVLAEYPGLRLNLDVKSDDVVAPTLRAVREAAAADRVCLTSFSSRRLAIAERVTRGRTVLGTGMADAARLLAESRGLVQLARRSTTAAPTTGRAVQVPLRFKGVDVVTPRFLELAHERGHVVHVWTINDPGEMHRLLDLGVDGIVTDDPAAAVAVWAERGLEPAPL</sequence>
<dbReference type="PROSITE" id="PS51704">
    <property type="entry name" value="GP_PDE"/>
    <property type="match status" value="1"/>
</dbReference>
<evidence type="ECO:0000259" key="1">
    <source>
        <dbReference type="PROSITE" id="PS51704"/>
    </source>
</evidence>
<dbReference type="Gene3D" id="3.20.20.190">
    <property type="entry name" value="Phosphatidylinositol (PI) phosphodiesterase"/>
    <property type="match status" value="1"/>
</dbReference>
<reference evidence="2 3" key="1">
    <citation type="submission" date="2018-11" db="EMBL/GenBank/DDBJ databases">
        <title>Complete genome sequencing of the Actinobacteria Serinibacter sp. K3-2.</title>
        <authorList>
            <person name="Rakitin A.L."/>
            <person name="Beletsky A.V."/>
            <person name="Mardanov A.V."/>
            <person name="Ravin N.V."/>
            <person name="Gromova A.S."/>
            <person name="Filippova S.N."/>
            <person name="Gal'Chenko V.F."/>
        </authorList>
    </citation>
    <scope>NUCLEOTIDE SEQUENCE [LARGE SCALE GENOMIC DNA]</scope>
    <source>
        <strain evidence="2 3">K3-2</strain>
    </source>
</reference>
<protein>
    <submittedName>
        <fullName evidence="2">Glycerophosphoryl diester phosphodiesterase</fullName>
    </submittedName>
</protein>
<accession>A0A4Z1E5C2</accession>
<dbReference type="InterPro" id="IPR030395">
    <property type="entry name" value="GP_PDE_dom"/>
</dbReference>
<dbReference type="InterPro" id="IPR017946">
    <property type="entry name" value="PLC-like_Pdiesterase_TIM-brl"/>
</dbReference>
<dbReference type="GO" id="GO:0008081">
    <property type="term" value="F:phosphoric diester hydrolase activity"/>
    <property type="evidence" value="ECO:0007669"/>
    <property type="project" value="InterPro"/>
</dbReference>
<dbReference type="Pfam" id="PF03009">
    <property type="entry name" value="GDPD"/>
    <property type="match status" value="1"/>
</dbReference>
<dbReference type="EMBL" id="RHPJ01000001">
    <property type="protein sequence ID" value="TGO06048.1"/>
    <property type="molecule type" value="Genomic_DNA"/>
</dbReference>
<name>A0A4Z1E5C2_9MICO</name>
<dbReference type="PANTHER" id="PTHR43805">
    <property type="entry name" value="GLYCEROPHOSPHORYL DIESTER PHOSPHODIESTERASE"/>
    <property type="match status" value="1"/>
</dbReference>
<dbReference type="PANTHER" id="PTHR43805:SF1">
    <property type="entry name" value="GP-PDE DOMAIN-CONTAINING PROTEIN"/>
    <property type="match status" value="1"/>
</dbReference>
<dbReference type="OrthoDB" id="5241788at2"/>
<dbReference type="SUPFAM" id="SSF51695">
    <property type="entry name" value="PLC-like phosphodiesterases"/>
    <property type="match status" value="1"/>
</dbReference>
<proteinExistence type="predicted"/>
<feature type="domain" description="GP-PDE" evidence="1">
    <location>
        <begin position="11"/>
        <end position="251"/>
    </location>
</feature>
<dbReference type="Proteomes" id="UP000297318">
    <property type="component" value="Unassembled WGS sequence"/>
</dbReference>
<dbReference type="AlphaFoldDB" id="A0A4Z1E5C2"/>